<dbReference type="Proteomes" id="UP000192582">
    <property type="component" value="Unassembled WGS sequence"/>
</dbReference>
<name>A0A1W1UNY1_9DEIO</name>
<dbReference type="STRING" id="695939.SAMN00790413_04051"/>
<accession>A0A1W1UNY1</accession>
<sequence length="120" mass="12616">MSEQPDARAPLLDVAQQFIQKGGYRAAGDKDIGERPGLANAGIHAPVPGPAGLSAGTGDGGAYRDAVDPDGRAGRRARRREHHPPRGRRGAPRSPRPVTPAVSIRFFAVWTPCAPPPISL</sequence>
<evidence type="ECO:0000313" key="2">
    <source>
        <dbReference type="EMBL" id="SMB82531.1"/>
    </source>
</evidence>
<dbReference type="EMBL" id="FWWU01000006">
    <property type="protein sequence ID" value="SMB82531.1"/>
    <property type="molecule type" value="Genomic_DNA"/>
</dbReference>
<keyword evidence="3" id="KW-1185">Reference proteome</keyword>
<evidence type="ECO:0000313" key="3">
    <source>
        <dbReference type="Proteomes" id="UP000192582"/>
    </source>
</evidence>
<evidence type="ECO:0000256" key="1">
    <source>
        <dbReference type="SAM" id="MobiDB-lite"/>
    </source>
</evidence>
<gene>
    <name evidence="2" type="ORF">SAMN00790413_04051</name>
</gene>
<feature type="compositionally biased region" description="Basic residues" evidence="1">
    <location>
        <begin position="74"/>
        <end position="91"/>
    </location>
</feature>
<dbReference type="AlphaFoldDB" id="A0A1W1UNY1"/>
<feature type="region of interest" description="Disordered" evidence="1">
    <location>
        <begin position="25"/>
        <end position="98"/>
    </location>
</feature>
<organism evidence="2 3">
    <name type="scientific">Deinococcus hopiensis KR-140</name>
    <dbReference type="NCBI Taxonomy" id="695939"/>
    <lineage>
        <taxon>Bacteria</taxon>
        <taxon>Thermotogati</taxon>
        <taxon>Deinococcota</taxon>
        <taxon>Deinococci</taxon>
        <taxon>Deinococcales</taxon>
        <taxon>Deinococcaceae</taxon>
        <taxon>Deinococcus</taxon>
    </lineage>
</organism>
<reference evidence="2 3" key="1">
    <citation type="submission" date="2017-04" db="EMBL/GenBank/DDBJ databases">
        <authorList>
            <person name="Afonso C.L."/>
            <person name="Miller P.J."/>
            <person name="Scott M.A."/>
            <person name="Spackman E."/>
            <person name="Goraichik I."/>
            <person name="Dimitrov K.M."/>
            <person name="Suarez D.L."/>
            <person name="Swayne D.E."/>
        </authorList>
    </citation>
    <scope>NUCLEOTIDE SEQUENCE [LARGE SCALE GENOMIC DNA]</scope>
    <source>
        <strain evidence="2 3">KR-140</strain>
    </source>
</reference>
<proteinExistence type="predicted"/>
<protein>
    <submittedName>
        <fullName evidence="2">Uncharacterized protein</fullName>
    </submittedName>
</protein>